<dbReference type="GO" id="GO:0003700">
    <property type="term" value="F:DNA-binding transcription factor activity"/>
    <property type="evidence" value="ECO:0007669"/>
    <property type="project" value="InterPro"/>
</dbReference>
<comment type="caution">
    <text evidence="7">The sequence shown here is derived from an EMBL/GenBank/DDBJ whole genome shotgun (WGS) entry which is preliminary data.</text>
</comment>
<sequence length="254" mass="28897">MIDTVLNDELAMSAIVIPKSYPDGHIIDWHHHDFSQLVFAYSGVMIVETYENLWVIPPQRAVWIPAGVLHKVSMHGQAKMRNFYVRPNCDRQLPEQSCVLNVSTLMRELLLHLASVEFSESCREEIERLIKVTLDQLKSAHQVTFYIPIATDPRLASVCNALLNDPANSRSLSEWAAIINISSRSLSRLYRNELGLSFVEYRHQVRLLEALKQLAKGKPVTTVAMEVGFSSLSAFNRLFKRNFGTTPGHFFMVI</sequence>
<dbReference type="InterPro" id="IPR009057">
    <property type="entry name" value="Homeodomain-like_sf"/>
</dbReference>
<evidence type="ECO:0000256" key="5">
    <source>
        <dbReference type="ARBA" id="ARBA00023163"/>
    </source>
</evidence>
<dbReference type="PANTHER" id="PTHR11019">
    <property type="entry name" value="HTH-TYPE TRANSCRIPTIONAL REGULATOR NIMR"/>
    <property type="match status" value="1"/>
</dbReference>
<keyword evidence="4" id="KW-0010">Activator</keyword>
<evidence type="ECO:0000256" key="1">
    <source>
        <dbReference type="ARBA" id="ARBA00022491"/>
    </source>
</evidence>
<evidence type="ECO:0000256" key="2">
    <source>
        <dbReference type="ARBA" id="ARBA00023015"/>
    </source>
</evidence>
<dbReference type="InterPro" id="IPR018062">
    <property type="entry name" value="HTH_AraC-typ_CS"/>
</dbReference>
<dbReference type="PROSITE" id="PS01124">
    <property type="entry name" value="HTH_ARAC_FAMILY_2"/>
    <property type="match status" value="1"/>
</dbReference>
<accession>Q1Z6A7</accession>
<evidence type="ECO:0000313" key="7">
    <source>
        <dbReference type="EMBL" id="EAS43937.1"/>
    </source>
</evidence>
<dbReference type="EMBL" id="AAPH01000007">
    <property type="protein sequence ID" value="EAS43937.1"/>
    <property type="molecule type" value="Genomic_DNA"/>
</dbReference>
<dbReference type="PRINTS" id="PR00032">
    <property type="entry name" value="HTHARAC"/>
</dbReference>
<dbReference type="FunFam" id="1.10.10.60:FF:000132">
    <property type="entry name" value="AraC family transcriptional regulator"/>
    <property type="match status" value="1"/>
</dbReference>
<evidence type="ECO:0000313" key="8">
    <source>
        <dbReference type="Proteomes" id="UP000003789"/>
    </source>
</evidence>
<dbReference type="InterPro" id="IPR003313">
    <property type="entry name" value="AraC-bd"/>
</dbReference>
<dbReference type="Pfam" id="PF12833">
    <property type="entry name" value="HTH_18"/>
    <property type="match status" value="1"/>
</dbReference>
<keyword evidence="5" id="KW-0804">Transcription</keyword>
<protein>
    <submittedName>
        <fullName evidence="7">Transcriptional regulator, AraC family protein</fullName>
    </submittedName>
</protein>
<dbReference type="GO" id="GO:0043565">
    <property type="term" value="F:sequence-specific DNA binding"/>
    <property type="evidence" value="ECO:0007669"/>
    <property type="project" value="InterPro"/>
</dbReference>
<dbReference type="OrthoDB" id="5949386at2"/>
<organism evidence="7 8">
    <name type="scientific">Photobacterium profundum 3TCK</name>
    <dbReference type="NCBI Taxonomy" id="314280"/>
    <lineage>
        <taxon>Bacteria</taxon>
        <taxon>Pseudomonadati</taxon>
        <taxon>Pseudomonadota</taxon>
        <taxon>Gammaproteobacteria</taxon>
        <taxon>Vibrionales</taxon>
        <taxon>Vibrionaceae</taxon>
        <taxon>Photobacterium</taxon>
    </lineage>
</organism>
<keyword evidence="3" id="KW-0238">DNA-binding</keyword>
<dbReference type="AlphaFoldDB" id="Q1Z6A7"/>
<name>Q1Z6A7_9GAMM</name>
<dbReference type="SMART" id="SM00342">
    <property type="entry name" value="HTH_ARAC"/>
    <property type="match status" value="1"/>
</dbReference>
<reference evidence="7 8" key="1">
    <citation type="submission" date="2006-03" db="EMBL/GenBank/DDBJ databases">
        <authorList>
            <person name="Bartlett D.H."/>
            <person name="Valle G."/>
            <person name="Lauro F.M."/>
            <person name="Vezzi A."/>
            <person name="Simonato F."/>
            <person name="Eloe E."/>
            <person name="Vitulo N."/>
            <person name="Stratton T.K."/>
            <person name="D'angelo M."/>
            <person name="Ferriera S."/>
            <person name="Johnson J."/>
            <person name="Kravitz S."/>
            <person name="Beeson K."/>
            <person name="Sutton G."/>
            <person name="Rogers Y."/>
            <person name="Friedman R."/>
            <person name="Frazier M."/>
            <person name="Venter J.C."/>
        </authorList>
    </citation>
    <scope>NUCLEOTIDE SEQUENCE [LARGE SCALE GENOMIC DNA]</scope>
    <source>
        <strain evidence="7 8">3TCK</strain>
    </source>
</reference>
<keyword evidence="1" id="KW-0678">Repressor</keyword>
<dbReference type="SUPFAM" id="SSF46689">
    <property type="entry name" value="Homeodomain-like"/>
    <property type="match status" value="1"/>
</dbReference>
<dbReference type="RefSeq" id="WP_006230452.1">
    <property type="nucleotide sequence ID" value="NZ_CH724134.1"/>
</dbReference>
<dbReference type="InterPro" id="IPR018060">
    <property type="entry name" value="HTH_AraC"/>
</dbReference>
<dbReference type="PANTHER" id="PTHR11019:SF199">
    <property type="entry name" value="HTH-TYPE TRANSCRIPTIONAL REGULATOR NIMR"/>
    <property type="match status" value="1"/>
</dbReference>
<dbReference type="Proteomes" id="UP000003789">
    <property type="component" value="Unassembled WGS sequence"/>
</dbReference>
<dbReference type="Gene3D" id="1.10.10.60">
    <property type="entry name" value="Homeodomain-like"/>
    <property type="match status" value="1"/>
</dbReference>
<keyword evidence="2" id="KW-0805">Transcription regulation</keyword>
<evidence type="ECO:0000259" key="6">
    <source>
        <dbReference type="PROSITE" id="PS01124"/>
    </source>
</evidence>
<dbReference type="SUPFAM" id="SSF51182">
    <property type="entry name" value="RmlC-like cupins"/>
    <property type="match status" value="1"/>
</dbReference>
<dbReference type="CDD" id="cd06124">
    <property type="entry name" value="cupin_NimR-like_N"/>
    <property type="match status" value="1"/>
</dbReference>
<dbReference type="Pfam" id="PF02311">
    <property type="entry name" value="AraC_binding"/>
    <property type="match status" value="1"/>
</dbReference>
<dbReference type="InterPro" id="IPR014710">
    <property type="entry name" value="RmlC-like_jellyroll"/>
</dbReference>
<evidence type="ECO:0000256" key="4">
    <source>
        <dbReference type="ARBA" id="ARBA00023159"/>
    </source>
</evidence>
<dbReference type="Gene3D" id="2.60.120.10">
    <property type="entry name" value="Jelly Rolls"/>
    <property type="match status" value="1"/>
</dbReference>
<dbReference type="InterPro" id="IPR020449">
    <property type="entry name" value="Tscrpt_reg_AraC-type_HTH"/>
</dbReference>
<dbReference type="PROSITE" id="PS00041">
    <property type="entry name" value="HTH_ARAC_FAMILY_1"/>
    <property type="match status" value="1"/>
</dbReference>
<dbReference type="HOGENOM" id="CLU_000445_87_4_6"/>
<dbReference type="InterPro" id="IPR011051">
    <property type="entry name" value="RmlC_Cupin_sf"/>
</dbReference>
<gene>
    <name evidence="7" type="ORF">P3TCK_12151</name>
</gene>
<proteinExistence type="predicted"/>
<feature type="domain" description="HTH araC/xylS-type" evidence="6">
    <location>
        <begin position="156"/>
        <end position="253"/>
    </location>
</feature>
<evidence type="ECO:0000256" key="3">
    <source>
        <dbReference type="ARBA" id="ARBA00023125"/>
    </source>
</evidence>